<accession>A0AAE3LJD6</accession>
<dbReference type="InterPro" id="IPR013783">
    <property type="entry name" value="Ig-like_fold"/>
</dbReference>
<reference evidence="2" key="1">
    <citation type="submission" date="2022-10" db="EMBL/GenBank/DDBJ databases">
        <authorList>
            <person name="Kim H.S."/>
            <person name="Kim J.-S."/>
            <person name="Suh M.K."/>
            <person name="Eom M.K."/>
            <person name="Lee J.-S."/>
        </authorList>
    </citation>
    <scope>NUCLEOTIDE SEQUENCE</scope>
    <source>
        <strain evidence="2">LIP-5</strain>
    </source>
</reference>
<organism evidence="2 3">
    <name type="scientific">Haoranjiania flava</name>
    <dbReference type="NCBI Taxonomy" id="1856322"/>
    <lineage>
        <taxon>Bacteria</taxon>
        <taxon>Pseudomonadati</taxon>
        <taxon>Bacteroidota</taxon>
        <taxon>Chitinophagia</taxon>
        <taxon>Chitinophagales</taxon>
        <taxon>Chitinophagaceae</taxon>
        <taxon>Haoranjiania</taxon>
    </lineage>
</organism>
<dbReference type="PROSITE" id="PS51257">
    <property type="entry name" value="PROKAR_LIPOPROTEIN"/>
    <property type="match status" value="1"/>
</dbReference>
<dbReference type="InterPro" id="IPR011467">
    <property type="entry name" value="DUF1573"/>
</dbReference>
<evidence type="ECO:0000256" key="1">
    <source>
        <dbReference type="SAM" id="SignalP"/>
    </source>
</evidence>
<dbReference type="RefSeq" id="WP_263036771.1">
    <property type="nucleotide sequence ID" value="NZ_JAOTPL010000002.1"/>
</dbReference>
<evidence type="ECO:0000313" key="3">
    <source>
        <dbReference type="Proteomes" id="UP001209317"/>
    </source>
</evidence>
<dbReference type="PANTHER" id="PTHR37833:SF1">
    <property type="entry name" value="SIGNAL PEPTIDE PROTEIN"/>
    <property type="match status" value="1"/>
</dbReference>
<protein>
    <submittedName>
        <fullName evidence="2">DUF1573 domain-containing protein</fullName>
    </submittedName>
</protein>
<keyword evidence="1" id="KW-0732">Signal</keyword>
<dbReference type="AlphaFoldDB" id="A0AAE3LJD6"/>
<feature type="signal peptide" evidence="1">
    <location>
        <begin position="1"/>
        <end position="18"/>
    </location>
</feature>
<evidence type="ECO:0000313" key="2">
    <source>
        <dbReference type="EMBL" id="MCU7693284.1"/>
    </source>
</evidence>
<dbReference type="Gene3D" id="2.60.40.10">
    <property type="entry name" value="Immunoglobulins"/>
    <property type="match status" value="1"/>
</dbReference>
<dbReference type="Proteomes" id="UP001209317">
    <property type="component" value="Unassembled WGS sequence"/>
</dbReference>
<feature type="chain" id="PRO_5042063900" evidence="1">
    <location>
        <begin position="19"/>
        <end position="159"/>
    </location>
</feature>
<sequence>MKSLRYLSILAFSGCVFFASCNSNNDKAGEADSLQTTQDAPPMQPEPAVIEKTTLSFKDTLIDFGVKPQGEVVKLVYKFKNTGNKPLIITDVAPSCGCTVADYPKQPIAPGGEGEIVAEFDTNRSDKGTVQKLITVRANDATRNEFHLLLQGTVTEPKY</sequence>
<gene>
    <name evidence="2" type="ORF">OD355_01995</name>
</gene>
<proteinExistence type="predicted"/>
<comment type="caution">
    <text evidence="2">The sequence shown here is derived from an EMBL/GenBank/DDBJ whole genome shotgun (WGS) entry which is preliminary data.</text>
</comment>
<keyword evidence="3" id="KW-1185">Reference proteome</keyword>
<dbReference type="Pfam" id="PF07610">
    <property type="entry name" value="DUF1573"/>
    <property type="match status" value="1"/>
</dbReference>
<dbReference type="PANTHER" id="PTHR37833">
    <property type="entry name" value="LIPOPROTEIN-RELATED"/>
    <property type="match status" value="1"/>
</dbReference>
<name>A0AAE3LJD6_9BACT</name>
<dbReference type="EMBL" id="JAOTPL010000002">
    <property type="protein sequence ID" value="MCU7693284.1"/>
    <property type="molecule type" value="Genomic_DNA"/>
</dbReference>